<dbReference type="Pfam" id="PF09643">
    <property type="entry name" value="YopX"/>
    <property type="match status" value="1"/>
</dbReference>
<accession>A0ABW5ZEJ4</accession>
<sequence length="131" mass="15155">MREIKFKAVIKATNEVFPVTTIWSNSVCLDLTDSEYEYDSKVFNNDEVFLLQYTGVNDKNSQEIYEGYIVSQKIHGPDPLEYGAFDGVVTMLEGQWVIDNEIDYCIPLWSEINENEVVGNIYKNPKLKEEK</sequence>
<keyword evidence="3" id="KW-1185">Reference proteome</keyword>
<organism evidence="2 3">
    <name type="scientific">Jeotgalibacillus terrae</name>
    <dbReference type="NCBI Taxonomy" id="587735"/>
    <lineage>
        <taxon>Bacteria</taxon>
        <taxon>Bacillati</taxon>
        <taxon>Bacillota</taxon>
        <taxon>Bacilli</taxon>
        <taxon>Bacillales</taxon>
        <taxon>Caryophanaceae</taxon>
        <taxon>Jeotgalibacillus</taxon>
    </lineage>
</organism>
<reference evidence="3" key="1">
    <citation type="journal article" date="2019" name="Int. J. Syst. Evol. Microbiol.">
        <title>The Global Catalogue of Microorganisms (GCM) 10K type strain sequencing project: providing services to taxonomists for standard genome sequencing and annotation.</title>
        <authorList>
            <consortium name="The Broad Institute Genomics Platform"/>
            <consortium name="The Broad Institute Genome Sequencing Center for Infectious Disease"/>
            <person name="Wu L."/>
            <person name="Ma J."/>
        </authorList>
    </citation>
    <scope>NUCLEOTIDE SEQUENCE [LARGE SCALE GENOMIC DNA]</scope>
    <source>
        <strain evidence="3">KCTC 13528</strain>
    </source>
</reference>
<feature type="domain" description="YopX protein" evidence="1">
    <location>
        <begin position="6"/>
        <end position="127"/>
    </location>
</feature>
<gene>
    <name evidence="2" type="ORF">ACFS5P_05840</name>
</gene>
<dbReference type="NCBIfam" id="TIGR01671">
    <property type="entry name" value="phage_TIGR01671"/>
    <property type="match status" value="1"/>
</dbReference>
<protein>
    <submittedName>
        <fullName evidence="2">YopX family protein</fullName>
    </submittedName>
</protein>
<dbReference type="Gene3D" id="2.30.30.290">
    <property type="entry name" value="YopX-like domains"/>
    <property type="match status" value="1"/>
</dbReference>
<dbReference type="Proteomes" id="UP001597561">
    <property type="component" value="Unassembled WGS sequence"/>
</dbReference>
<comment type="caution">
    <text evidence="2">The sequence shown here is derived from an EMBL/GenBank/DDBJ whole genome shotgun (WGS) entry which is preliminary data.</text>
</comment>
<evidence type="ECO:0000259" key="1">
    <source>
        <dbReference type="Pfam" id="PF09643"/>
    </source>
</evidence>
<dbReference type="InterPro" id="IPR010024">
    <property type="entry name" value="CHP16711"/>
</dbReference>
<name>A0ABW5ZEJ4_9BACL</name>
<proteinExistence type="predicted"/>
<dbReference type="InterPro" id="IPR023385">
    <property type="entry name" value="YopX-like_C"/>
</dbReference>
<evidence type="ECO:0000313" key="2">
    <source>
        <dbReference type="EMBL" id="MFD2911389.1"/>
    </source>
</evidence>
<dbReference type="SUPFAM" id="SSF159006">
    <property type="entry name" value="YopX-like"/>
    <property type="match status" value="1"/>
</dbReference>
<evidence type="ECO:0000313" key="3">
    <source>
        <dbReference type="Proteomes" id="UP001597561"/>
    </source>
</evidence>
<dbReference type="EMBL" id="JBHUPG010000009">
    <property type="protein sequence ID" value="MFD2911389.1"/>
    <property type="molecule type" value="Genomic_DNA"/>
</dbReference>
<dbReference type="InterPro" id="IPR019096">
    <property type="entry name" value="YopX_protein"/>
</dbReference>
<dbReference type="RefSeq" id="WP_204730097.1">
    <property type="nucleotide sequence ID" value="NZ_JAFBDK010000013.1"/>
</dbReference>